<dbReference type="AlphaFoldDB" id="A0A8J5MLP6"/>
<evidence type="ECO:0000313" key="3">
    <source>
        <dbReference type="EMBL" id="KAG7155840.1"/>
    </source>
</evidence>
<proteinExistence type="predicted"/>
<feature type="region of interest" description="Disordered" evidence="1">
    <location>
        <begin position="135"/>
        <end position="221"/>
    </location>
</feature>
<feature type="compositionally biased region" description="Low complexity" evidence="1">
    <location>
        <begin position="145"/>
        <end position="165"/>
    </location>
</feature>
<sequence>MSDLLDGGWNTVDHVSPTSLSLQVSDNIPIPVGGGQDLQELDNNTLVTVLGLNPSPEECTNKLLDECLHYTDLLPSTPIAFSPQDVSTTVHPTTYITDPHHLDCVTYTQPVTLTLDDYQGLEFIENLVTVSQAPEAVTPQEPCVSTTSESSTPATPATLSPPSDSEGPTTRRRRRQQDITKVKAPRQRRPKKTKIYEREDPFEDPVAEKRRQNAINAKKNRDNKKKLLEDLDDKVAAVTRERDDLEQEVKQLRQREQELRQELMSRYGVTFPPVVPSPHNSFC</sequence>
<dbReference type="OrthoDB" id="193931at2759"/>
<reference evidence="3" key="1">
    <citation type="journal article" date="2021" name="Sci. Adv.">
        <title>The American lobster genome reveals insights on longevity, neural, and immune adaptations.</title>
        <authorList>
            <person name="Polinski J.M."/>
            <person name="Zimin A.V."/>
            <person name="Clark K.F."/>
            <person name="Kohn A.B."/>
            <person name="Sadowski N."/>
            <person name="Timp W."/>
            <person name="Ptitsyn A."/>
            <person name="Khanna P."/>
            <person name="Romanova D.Y."/>
            <person name="Williams P."/>
            <person name="Greenwood S.J."/>
            <person name="Moroz L.L."/>
            <person name="Walt D.R."/>
            <person name="Bodnar A.G."/>
        </authorList>
    </citation>
    <scope>NUCLEOTIDE SEQUENCE</scope>
    <source>
        <strain evidence="3">GMGI-L3</strain>
    </source>
</reference>
<dbReference type="CDD" id="cd14686">
    <property type="entry name" value="bZIP"/>
    <property type="match status" value="1"/>
</dbReference>
<comment type="caution">
    <text evidence="3">The sequence shown here is derived from an EMBL/GenBank/DDBJ whole genome shotgun (WGS) entry which is preliminary data.</text>
</comment>
<evidence type="ECO:0000259" key="2">
    <source>
        <dbReference type="PROSITE" id="PS50217"/>
    </source>
</evidence>
<dbReference type="InterPro" id="IPR004827">
    <property type="entry name" value="bZIP"/>
</dbReference>
<organism evidence="3 4">
    <name type="scientific">Homarus americanus</name>
    <name type="common">American lobster</name>
    <dbReference type="NCBI Taxonomy" id="6706"/>
    <lineage>
        <taxon>Eukaryota</taxon>
        <taxon>Metazoa</taxon>
        <taxon>Ecdysozoa</taxon>
        <taxon>Arthropoda</taxon>
        <taxon>Crustacea</taxon>
        <taxon>Multicrustacea</taxon>
        <taxon>Malacostraca</taxon>
        <taxon>Eumalacostraca</taxon>
        <taxon>Eucarida</taxon>
        <taxon>Decapoda</taxon>
        <taxon>Pleocyemata</taxon>
        <taxon>Astacidea</taxon>
        <taxon>Nephropoidea</taxon>
        <taxon>Nephropidae</taxon>
        <taxon>Homarus</taxon>
    </lineage>
</organism>
<feature type="compositionally biased region" description="Basic residues" evidence="1">
    <location>
        <begin position="183"/>
        <end position="193"/>
    </location>
</feature>
<keyword evidence="4" id="KW-1185">Reference proteome</keyword>
<dbReference type="GO" id="GO:0003700">
    <property type="term" value="F:DNA-binding transcription factor activity"/>
    <property type="evidence" value="ECO:0007669"/>
    <property type="project" value="InterPro"/>
</dbReference>
<name>A0A8J5MLP6_HOMAM</name>
<evidence type="ECO:0000256" key="1">
    <source>
        <dbReference type="SAM" id="MobiDB-lite"/>
    </source>
</evidence>
<accession>A0A8J5MLP6</accession>
<dbReference type="EMBL" id="JAHLQT010040280">
    <property type="protein sequence ID" value="KAG7155840.1"/>
    <property type="molecule type" value="Genomic_DNA"/>
</dbReference>
<feature type="domain" description="BZIP" evidence="2">
    <location>
        <begin position="203"/>
        <end position="266"/>
    </location>
</feature>
<evidence type="ECO:0000313" key="4">
    <source>
        <dbReference type="Proteomes" id="UP000747542"/>
    </source>
</evidence>
<dbReference type="PROSITE" id="PS50217">
    <property type="entry name" value="BZIP"/>
    <property type="match status" value="1"/>
</dbReference>
<dbReference type="Proteomes" id="UP000747542">
    <property type="component" value="Unassembled WGS sequence"/>
</dbReference>
<protein>
    <recommendedName>
        <fullName evidence="2">BZIP domain-containing protein</fullName>
    </recommendedName>
</protein>
<gene>
    <name evidence="3" type="ORF">Hamer_G019250</name>
</gene>